<evidence type="ECO:0000313" key="1">
    <source>
        <dbReference type="EMBL" id="VFJ71157.1"/>
    </source>
</evidence>
<evidence type="ECO:0000313" key="3">
    <source>
        <dbReference type="EMBL" id="VFK18926.1"/>
    </source>
</evidence>
<evidence type="ECO:0000313" key="2">
    <source>
        <dbReference type="EMBL" id="VFJ71505.1"/>
    </source>
</evidence>
<dbReference type="EMBL" id="CAADFL010000584">
    <property type="protein sequence ID" value="VFK18926.1"/>
    <property type="molecule type" value="Genomic_DNA"/>
</dbReference>
<organism evidence="3">
    <name type="scientific">Candidatus Kentrum sp. FM</name>
    <dbReference type="NCBI Taxonomy" id="2126340"/>
    <lineage>
        <taxon>Bacteria</taxon>
        <taxon>Pseudomonadati</taxon>
        <taxon>Pseudomonadota</taxon>
        <taxon>Gammaproteobacteria</taxon>
        <taxon>Candidatus Kentrum</taxon>
    </lineage>
</organism>
<gene>
    <name evidence="1" type="ORF">BECKFM1743A_GA0114220_105781</name>
    <name evidence="3" type="ORF">BECKFM1743B_GA0114221_105841</name>
    <name evidence="2" type="ORF">BECKFM1743C_GA0114222_106001</name>
</gene>
<evidence type="ECO:0008006" key="4">
    <source>
        <dbReference type="Google" id="ProtNLM"/>
    </source>
</evidence>
<dbReference type="EMBL" id="CAADEZ010000578">
    <property type="protein sequence ID" value="VFJ71157.1"/>
    <property type="molecule type" value="Genomic_DNA"/>
</dbReference>
<accession>A0A450WPF4</accession>
<dbReference type="EMBL" id="CAADFA010000600">
    <property type="protein sequence ID" value="VFJ71505.1"/>
    <property type="molecule type" value="Genomic_DNA"/>
</dbReference>
<proteinExistence type="predicted"/>
<name>A0A450WPF4_9GAMM</name>
<dbReference type="AlphaFoldDB" id="A0A450WPF4"/>
<sequence length="97" mass="11170">MGWSNVENGDLLRQAENHGFEVLVTTDTNLKHQQNLANRRIAIVVLGTTSWPWIRRVLLDILNAIDNYSAAEPQPKCLNFEEMNHKDTKARRETLDL</sequence>
<protein>
    <recommendedName>
        <fullName evidence="4">DUF5615 domain-containing protein</fullName>
    </recommendedName>
</protein>
<reference evidence="3" key="1">
    <citation type="submission" date="2019-02" db="EMBL/GenBank/DDBJ databases">
        <authorList>
            <person name="Gruber-Vodicka R. H."/>
            <person name="Seah K. B. B."/>
        </authorList>
    </citation>
    <scope>NUCLEOTIDE SEQUENCE</scope>
    <source>
        <strain evidence="1">BECK_BZ163</strain>
        <strain evidence="3">BECK_BZ164</strain>
        <strain evidence="2">BECK_BZ165</strain>
    </source>
</reference>